<evidence type="ECO:0000313" key="10">
    <source>
        <dbReference type="Proteomes" id="UP000621500"/>
    </source>
</evidence>
<feature type="transmembrane region" description="Helical" evidence="7">
    <location>
        <begin position="48"/>
        <end position="66"/>
    </location>
</feature>
<keyword evidence="2" id="KW-0813">Transport</keyword>
<feature type="transmembrane region" description="Helical" evidence="7">
    <location>
        <begin position="199"/>
        <end position="219"/>
    </location>
</feature>
<keyword evidence="3" id="KW-1003">Cell membrane</keyword>
<accession>A0ABQ4ER63</accession>
<feature type="transmembrane region" description="Helical" evidence="7">
    <location>
        <begin position="407"/>
        <end position="425"/>
    </location>
</feature>
<dbReference type="Pfam" id="PF07690">
    <property type="entry name" value="MFS_1"/>
    <property type="match status" value="1"/>
</dbReference>
<dbReference type="InterPro" id="IPR036259">
    <property type="entry name" value="MFS_trans_sf"/>
</dbReference>
<sequence length="479" mass="48182">MTTAQRSRLGLALALLASTQFVLTLDSGIMNVALPTIQTELGFAPEDLAWVTNAYALTFGGFLLLGGRGADLIGARRMFVVGLVLFTAASLAGAVAQTALWLVLARGVQGLAAALVSPAAMALVVTMFSAGAERNRALGVFGAMSGLGGAAGFMLGGVLTEWLGWPAVLAVNVPIGLAAILLAPVLLTDGRLAGARRSFDLLGAVSVTAGLTVLVYAIVGAPRAGWASAQTLGLLAIAAVLLAAFVVVESRAAQPLVPLGIFRQPMLRAANVLAVLMTASIFPFFFFVTLYLQQVLDFGPFEAGLGQLPVALAMAVAAGWLAAKLIGRYGIRPTLAAGLLVAAVGLAWFAQLSPDGSYLVDVFGPAVLVGVGLGFGVVCVTIAGTATAAQHEAGLASGLINTTQQMGGALGLAVLIALAAGATPSGPAEAVALTEGFQVGLLTGAVVALVGAVLTLMLLPGQRATPPAEVARPTAQQAS</sequence>
<feature type="transmembrane region" description="Helical" evidence="7">
    <location>
        <begin position="225"/>
        <end position="248"/>
    </location>
</feature>
<evidence type="ECO:0000256" key="3">
    <source>
        <dbReference type="ARBA" id="ARBA00022475"/>
    </source>
</evidence>
<feature type="transmembrane region" description="Helical" evidence="7">
    <location>
        <begin position="330"/>
        <end position="350"/>
    </location>
</feature>
<dbReference type="RefSeq" id="WP_203858631.1">
    <property type="nucleotide sequence ID" value="NZ_BAAAZQ010000001.1"/>
</dbReference>
<evidence type="ECO:0000256" key="4">
    <source>
        <dbReference type="ARBA" id="ARBA00022692"/>
    </source>
</evidence>
<feature type="domain" description="Major facilitator superfamily (MFS) profile" evidence="8">
    <location>
        <begin position="12"/>
        <end position="463"/>
    </location>
</feature>
<reference evidence="9 10" key="1">
    <citation type="submission" date="2021-01" db="EMBL/GenBank/DDBJ databases">
        <title>Whole genome shotgun sequence of Plantactinospora mayteni NBRC 109088.</title>
        <authorList>
            <person name="Komaki H."/>
            <person name="Tamura T."/>
        </authorList>
    </citation>
    <scope>NUCLEOTIDE SEQUENCE [LARGE SCALE GENOMIC DNA]</scope>
    <source>
        <strain evidence="9 10">NBRC 109088</strain>
    </source>
</reference>
<feature type="transmembrane region" description="Helical" evidence="7">
    <location>
        <begin position="165"/>
        <end position="187"/>
    </location>
</feature>
<keyword evidence="4 7" id="KW-0812">Transmembrane</keyword>
<name>A0ABQ4ER63_9ACTN</name>
<dbReference type="InterPro" id="IPR011701">
    <property type="entry name" value="MFS"/>
</dbReference>
<dbReference type="InterPro" id="IPR020846">
    <property type="entry name" value="MFS_dom"/>
</dbReference>
<dbReference type="Proteomes" id="UP000621500">
    <property type="component" value="Unassembled WGS sequence"/>
</dbReference>
<dbReference type="Gene3D" id="1.20.1720.10">
    <property type="entry name" value="Multidrug resistance protein D"/>
    <property type="match status" value="1"/>
</dbReference>
<feature type="transmembrane region" description="Helical" evidence="7">
    <location>
        <begin position="269"/>
        <end position="292"/>
    </location>
</feature>
<dbReference type="PANTHER" id="PTHR42718:SF46">
    <property type="entry name" value="BLR6921 PROTEIN"/>
    <property type="match status" value="1"/>
</dbReference>
<comment type="subcellular location">
    <subcellularLocation>
        <location evidence="1">Cell membrane</location>
        <topology evidence="1">Multi-pass membrane protein</topology>
    </subcellularLocation>
</comment>
<organism evidence="9 10">
    <name type="scientific">Plantactinospora mayteni</name>
    <dbReference type="NCBI Taxonomy" id="566021"/>
    <lineage>
        <taxon>Bacteria</taxon>
        <taxon>Bacillati</taxon>
        <taxon>Actinomycetota</taxon>
        <taxon>Actinomycetes</taxon>
        <taxon>Micromonosporales</taxon>
        <taxon>Micromonosporaceae</taxon>
        <taxon>Plantactinospora</taxon>
    </lineage>
</organism>
<dbReference type="PANTHER" id="PTHR42718">
    <property type="entry name" value="MAJOR FACILITATOR SUPERFAMILY MULTIDRUG TRANSPORTER MFSC"/>
    <property type="match status" value="1"/>
</dbReference>
<keyword evidence="10" id="KW-1185">Reference proteome</keyword>
<evidence type="ECO:0000256" key="6">
    <source>
        <dbReference type="ARBA" id="ARBA00023136"/>
    </source>
</evidence>
<dbReference type="PRINTS" id="PR01036">
    <property type="entry name" value="TCRTETB"/>
</dbReference>
<keyword evidence="6 7" id="KW-0472">Membrane</keyword>
<feature type="transmembrane region" description="Helical" evidence="7">
    <location>
        <begin position="78"/>
        <end position="104"/>
    </location>
</feature>
<feature type="transmembrane region" description="Helical" evidence="7">
    <location>
        <begin position="437"/>
        <end position="459"/>
    </location>
</feature>
<protein>
    <submittedName>
        <fullName evidence="9">MFS transporter</fullName>
    </submittedName>
</protein>
<feature type="transmembrane region" description="Helical" evidence="7">
    <location>
        <begin position="137"/>
        <end position="159"/>
    </location>
</feature>
<dbReference type="PROSITE" id="PS50850">
    <property type="entry name" value="MFS"/>
    <property type="match status" value="1"/>
</dbReference>
<evidence type="ECO:0000256" key="5">
    <source>
        <dbReference type="ARBA" id="ARBA00022989"/>
    </source>
</evidence>
<keyword evidence="5 7" id="KW-1133">Transmembrane helix</keyword>
<feature type="transmembrane region" description="Helical" evidence="7">
    <location>
        <begin position="304"/>
        <end position="323"/>
    </location>
</feature>
<dbReference type="CDD" id="cd17321">
    <property type="entry name" value="MFS_MMR_MDR_like"/>
    <property type="match status" value="1"/>
</dbReference>
<evidence type="ECO:0000256" key="2">
    <source>
        <dbReference type="ARBA" id="ARBA00022448"/>
    </source>
</evidence>
<evidence type="ECO:0000259" key="8">
    <source>
        <dbReference type="PROSITE" id="PS50850"/>
    </source>
</evidence>
<comment type="caution">
    <text evidence="9">The sequence shown here is derived from an EMBL/GenBank/DDBJ whole genome shotgun (WGS) entry which is preliminary data.</text>
</comment>
<dbReference type="SUPFAM" id="SSF103473">
    <property type="entry name" value="MFS general substrate transporter"/>
    <property type="match status" value="1"/>
</dbReference>
<proteinExistence type="predicted"/>
<feature type="transmembrane region" description="Helical" evidence="7">
    <location>
        <begin position="362"/>
        <end position="386"/>
    </location>
</feature>
<evidence type="ECO:0000313" key="9">
    <source>
        <dbReference type="EMBL" id="GIG97153.1"/>
    </source>
</evidence>
<gene>
    <name evidence="9" type="ORF">Pma05_37260</name>
</gene>
<dbReference type="EMBL" id="BONX01000023">
    <property type="protein sequence ID" value="GIG97153.1"/>
    <property type="molecule type" value="Genomic_DNA"/>
</dbReference>
<dbReference type="Gene3D" id="1.20.1250.20">
    <property type="entry name" value="MFS general substrate transporter like domains"/>
    <property type="match status" value="1"/>
</dbReference>
<evidence type="ECO:0000256" key="7">
    <source>
        <dbReference type="SAM" id="Phobius"/>
    </source>
</evidence>
<feature type="transmembrane region" description="Helical" evidence="7">
    <location>
        <begin position="110"/>
        <end position="130"/>
    </location>
</feature>
<evidence type="ECO:0000256" key="1">
    <source>
        <dbReference type="ARBA" id="ARBA00004651"/>
    </source>
</evidence>